<evidence type="ECO:0000313" key="2">
    <source>
        <dbReference type="EMBL" id="SDP10191.1"/>
    </source>
</evidence>
<dbReference type="InterPro" id="IPR039422">
    <property type="entry name" value="MarR/SlyA-like"/>
</dbReference>
<dbReference type="GO" id="GO:0003677">
    <property type="term" value="F:DNA binding"/>
    <property type="evidence" value="ECO:0007669"/>
    <property type="project" value="UniProtKB-KW"/>
</dbReference>
<dbReference type="Pfam" id="PF12802">
    <property type="entry name" value="MarR_2"/>
    <property type="match status" value="1"/>
</dbReference>
<dbReference type="InterPro" id="IPR036388">
    <property type="entry name" value="WH-like_DNA-bd_sf"/>
</dbReference>
<dbReference type="GO" id="GO:0006950">
    <property type="term" value="P:response to stress"/>
    <property type="evidence" value="ECO:0007669"/>
    <property type="project" value="TreeGrafter"/>
</dbReference>
<reference evidence="3" key="1">
    <citation type="submission" date="2016-10" db="EMBL/GenBank/DDBJ databases">
        <authorList>
            <person name="Varghese N."/>
            <person name="Submissions S."/>
        </authorList>
    </citation>
    <scope>NUCLEOTIDE SEQUENCE [LARGE SCALE GENOMIC DNA]</scope>
    <source>
        <strain evidence="3">DSM 45843</strain>
    </source>
</reference>
<protein>
    <submittedName>
        <fullName evidence="2">DNA-binding transcriptional regulator, MarR family</fullName>
    </submittedName>
</protein>
<dbReference type="PANTHER" id="PTHR33164:SF103">
    <property type="entry name" value="REGULATORY PROTEIN MARR"/>
    <property type="match status" value="1"/>
</dbReference>
<organism evidence="2 3">
    <name type="scientific">Klenkia soli</name>
    <dbReference type="NCBI Taxonomy" id="1052260"/>
    <lineage>
        <taxon>Bacteria</taxon>
        <taxon>Bacillati</taxon>
        <taxon>Actinomycetota</taxon>
        <taxon>Actinomycetes</taxon>
        <taxon>Geodermatophilales</taxon>
        <taxon>Geodermatophilaceae</taxon>
        <taxon>Klenkia</taxon>
    </lineage>
</organism>
<dbReference type="STRING" id="1052260.SAMN05660199_03154"/>
<evidence type="ECO:0000259" key="1">
    <source>
        <dbReference type="PROSITE" id="PS50995"/>
    </source>
</evidence>
<dbReference type="InterPro" id="IPR000835">
    <property type="entry name" value="HTH_MarR-typ"/>
</dbReference>
<dbReference type="SMART" id="SM00347">
    <property type="entry name" value="HTH_MARR"/>
    <property type="match status" value="1"/>
</dbReference>
<dbReference type="EMBL" id="FNIR01000010">
    <property type="protein sequence ID" value="SDP10191.1"/>
    <property type="molecule type" value="Genomic_DNA"/>
</dbReference>
<dbReference type="Proteomes" id="UP000199088">
    <property type="component" value="Unassembled WGS sequence"/>
</dbReference>
<dbReference type="InterPro" id="IPR036390">
    <property type="entry name" value="WH_DNA-bd_sf"/>
</dbReference>
<feature type="domain" description="HTH marR-type" evidence="1">
    <location>
        <begin position="13"/>
        <end position="142"/>
    </location>
</feature>
<gene>
    <name evidence="2" type="ORF">SAMN05660199_03154</name>
</gene>
<dbReference type="PROSITE" id="PS50995">
    <property type="entry name" value="HTH_MARR_2"/>
    <property type="match status" value="1"/>
</dbReference>
<dbReference type="AlphaFoldDB" id="A0A1H0PYC1"/>
<proteinExistence type="predicted"/>
<dbReference type="RefSeq" id="WP_165617620.1">
    <property type="nucleotide sequence ID" value="NZ_FNIR01000010.1"/>
</dbReference>
<keyword evidence="3" id="KW-1185">Reference proteome</keyword>
<dbReference type="Gene3D" id="1.10.10.10">
    <property type="entry name" value="Winged helix-like DNA-binding domain superfamily/Winged helix DNA-binding domain"/>
    <property type="match status" value="1"/>
</dbReference>
<sequence length="148" mass="15667">MDDDGAMPGLTEVTIALRDLMQASRDLTGRLARDLGMPVTDVTAVGMLDAIGPLTVSALAAGLDIRTPSATALVDRLVAAGRAERRPHPEDGRSTVVHLTGPGREESWTAWEPVIRAMDAAAQGLPADQQAVVGRYLRDVAAAMHRHP</sequence>
<name>A0A1H0PYC1_9ACTN</name>
<accession>A0A1H0PYC1</accession>
<dbReference type="SUPFAM" id="SSF46785">
    <property type="entry name" value="Winged helix' DNA-binding domain"/>
    <property type="match status" value="1"/>
</dbReference>
<dbReference type="PANTHER" id="PTHR33164">
    <property type="entry name" value="TRANSCRIPTIONAL REGULATOR, MARR FAMILY"/>
    <property type="match status" value="1"/>
</dbReference>
<evidence type="ECO:0000313" key="3">
    <source>
        <dbReference type="Proteomes" id="UP000199088"/>
    </source>
</evidence>
<dbReference type="GO" id="GO:0003700">
    <property type="term" value="F:DNA-binding transcription factor activity"/>
    <property type="evidence" value="ECO:0007669"/>
    <property type="project" value="InterPro"/>
</dbReference>
<keyword evidence="2" id="KW-0238">DNA-binding</keyword>